<evidence type="ECO:0000256" key="3">
    <source>
        <dbReference type="SAM" id="SignalP"/>
    </source>
</evidence>
<evidence type="ECO:0000259" key="4">
    <source>
        <dbReference type="Pfam" id="PF02668"/>
    </source>
</evidence>
<feature type="chain" id="PRO_5040957278" description="TauD/TfdA-like domain-containing protein" evidence="3">
    <location>
        <begin position="16"/>
        <end position="426"/>
    </location>
</feature>
<dbReference type="PANTHER" id="PTHR10696:SF21">
    <property type="entry name" value="TAUD_TFDA-LIKE DOMAIN-CONTAINING PROTEIN"/>
    <property type="match status" value="1"/>
</dbReference>
<accession>A0A9W7FU92</accession>
<dbReference type="Pfam" id="PF02668">
    <property type="entry name" value="TauD"/>
    <property type="match status" value="1"/>
</dbReference>
<dbReference type="SUPFAM" id="SSF51197">
    <property type="entry name" value="Clavaminate synthase-like"/>
    <property type="match status" value="1"/>
</dbReference>
<dbReference type="Proteomes" id="UP001165122">
    <property type="component" value="Unassembled WGS sequence"/>
</dbReference>
<dbReference type="GO" id="GO:0016491">
    <property type="term" value="F:oxidoreductase activity"/>
    <property type="evidence" value="ECO:0007669"/>
    <property type="project" value="UniProtKB-KW"/>
</dbReference>
<gene>
    <name evidence="5" type="ORF">TrLO_g7914</name>
</gene>
<organism evidence="5 6">
    <name type="scientific">Triparma laevis f. longispina</name>
    <dbReference type="NCBI Taxonomy" id="1714387"/>
    <lineage>
        <taxon>Eukaryota</taxon>
        <taxon>Sar</taxon>
        <taxon>Stramenopiles</taxon>
        <taxon>Ochrophyta</taxon>
        <taxon>Bolidophyceae</taxon>
        <taxon>Parmales</taxon>
        <taxon>Triparmaceae</taxon>
        <taxon>Triparma</taxon>
    </lineage>
</organism>
<keyword evidence="1" id="KW-0560">Oxidoreductase</keyword>
<feature type="region of interest" description="Disordered" evidence="2">
    <location>
        <begin position="30"/>
        <end position="51"/>
    </location>
</feature>
<evidence type="ECO:0000256" key="1">
    <source>
        <dbReference type="ARBA" id="ARBA00023002"/>
    </source>
</evidence>
<proteinExistence type="predicted"/>
<keyword evidence="6" id="KW-1185">Reference proteome</keyword>
<evidence type="ECO:0000313" key="5">
    <source>
        <dbReference type="EMBL" id="GMI18373.1"/>
    </source>
</evidence>
<dbReference type="PANTHER" id="PTHR10696">
    <property type="entry name" value="GAMMA-BUTYROBETAINE HYDROXYLASE-RELATED"/>
    <property type="match status" value="1"/>
</dbReference>
<dbReference type="OrthoDB" id="408743at2759"/>
<feature type="domain" description="TauD/TfdA-like" evidence="4">
    <location>
        <begin position="98"/>
        <end position="404"/>
    </location>
</feature>
<dbReference type="InterPro" id="IPR003819">
    <property type="entry name" value="TauD/TfdA-like"/>
</dbReference>
<feature type="signal peptide" evidence="3">
    <location>
        <begin position="1"/>
        <end position="15"/>
    </location>
</feature>
<evidence type="ECO:0000256" key="2">
    <source>
        <dbReference type="SAM" id="MobiDB-lite"/>
    </source>
</evidence>
<dbReference type="InterPro" id="IPR050411">
    <property type="entry name" value="AlphaKG_dependent_hydroxylases"/>
</dbReference>
<sequence>MRLTISALLLPAAAGFFMPTPTVHLSAPLRSTLAPPEPQTETTETPLSPLTQWGSSLNSITSLQENARSMSYTFPKTIDKKELAVELGNCDDEIKWVKENAMGIKDAMVVNGAVVFRNFESMKTQPGFTEFYETLGMHPCLDPLHSVSARPTIEGSPNSKPSAVYEAVNKESRKNFFIGMHNEFVGTRAPRAAAFVCFKKAEKGGEFLIADGRRIFREIDPEVMQRLYNRSIRYSVMELPFFGWVDSLPSALRPSIMGALKGLASFAINAKVDFSVELLEQVGGYDNTRLLQARAPKQPPVVEHPVSGEATWFCNVHSHSSKLRKEREAIYGAEKFEDGASRINKSDMFYGDDGHISDSDLKHLDEVTNNNIQYIEMNEGDVVLLDNYKTMHGRNVFDGKRKHGVCWFGGWEGEEEQKKRQWDFGV</sequence>
<evidence type="ECO:0000313" key="6">
    <source>
        <dbReference type="Proteomes" id="UP001165122"/>
    </source>
</evidence>
<dbReference type="InterPro" id="IPR042098">
    <property type="entry name" value="TauD-like_sf"/>
</dbReference>
<dbReference type="EMBL" id="BRXW01000331">
    <property type="protein sequence ID" value="GMI18373.1"/>
    <property type="molecule type" value="Genomic_DNA"/>
</dbReference>
<reference evidence="6" key="1">
    <citation type="journal article" date="2023" name="Commun. Biol.">
        <title>Genome analysis of Parmales, the sister group of diatoms, reveals the evolutionary specialization of diatoms from phago-mixotrophs to photoautotrophs.</title>
        <authorList>
            <person name="Ban H."/>
            <person name="Sato S."/>
            <person name="Yoshikawa S."/>
            <person name="Yamada K."/>
            <person name="Nakamura Y."/>
            <person name="Ichinomiya M."/>
            <person name="Sato N."/>
            <person name="Blanc-Mathieu R."/>
            <person name="Endo H."/>
            <person name="Kuwata A."/>
            <person name="Ogata H."/>
        </authorList>
    </citation>
    <scope>NUCLEOTIDE SEQUENCE [LARGE SCALE GENOMIC DNA]</scope>
    <source>
        <strain evidence="6">NIES 3700</strain>
    </source>
</reference>
<comment type="caution">
    <text evidence="5">The sequence shown here is derived from an EMBL/GenBank/DDBJ whole genome shotgun (WGS) entry which is preliminary data.</text>
</comment>
<feature type="compositionally biased region" description="Low complexity" evidence="2">
    <location>
        <begin position="39"/>
        <end position="51"/>
    </location>
</feature>
<dbReference type="AlphaFoldDB" id="A0A9W7FU92"/>
<name>A0A9W7FU92_9STRA</name>
<protein>
    <recommendedName>
        <fullName evidence="4">TauD/TfdA-like domain-containing protein</fullName>
    </recommendedName>
</protein>
<keyword evidence="3" id="KW-0732">Signal</keyword>
<dbReference type="Gene3D" id="3.60.130.10">
    <property type="entry name" value="Clavaminate synthase-like"/>
    <property type="match status" value="1"/>
</dbReference>